<feature type="domain" description="NOT2/NOT3/NOT5 C-terminal" evidence="5">
    <location>
        <begin position="508"/>
        <end position="630"/>
    </location>
</feature>
<gene>
    <name evidence="7" type="primary">LOC110411943</name>
</gene>
<dbReference type="AlphaFoldDB" id="A0A6J0ZUG8"/>
<evidence type="ECO:0000256" key="3">
    <source>
        <dbReference type="ARBA" id="ARBA00023163"/>
    </source>
</evidence>
<evidence type="ECO:0000256" key="4">
    <source>
        <dbReference type="SAM" id="MobiDB-lite"/>
    </source>
</evidence>
<name>A0A6J0ZUG8_9ROSI</name>
<accession>A0A6J0ZUG8</accession>
<evidence type="ECO:0000259" key="5">
    <source>
        <dbReference type="Pfam" id="PF04153"/>
    </source>
</evidence>
<keyword evidence="6" id="KW-1185">Reference proteome</keyword>
<protein>
    <submittedName>
        <fullName evidence="7">Probable NOT transcription complex subunit VIP2 isoform X4</fullName>
    </submittedName>
</protein>
<dbReference type="Pfam" id="PF04153">
    <property type="entry name" value="NOT2_3_5_C"/>
    <property type="match status" value="1"/>
</dbReference>
<reference evidence="7" key="1">
    <citation type="submission" date="2025-08" db="UniProtKB">
        <authorList>
            <consortium name="RefSeq"/>
        </authorList>
    </citation>
    <scope>IDENTIFICATION</scope>
    <source>
        <tissue evidence="7">Leaf</tissue>
    </source>
</reference>
<evidence type="ECO:0000313" key="7">
    <source>
        <dbReference type="RefSeq" id="XP_021277989.1"/>
    </source>
</evidence>
<evidence type="ECO:0000256" key="1">
    <source>
        <dbReference type="ARBA" id="ARBA00007682"/>
    </source>
</evidence>
<dbReference type="InterPro" id="IPR038635">
    <property type="entry name" value="CCR4-NOT_su2/3/5_C_sf"/>
</dbReference>
<feature type="compositionally biased region" description="Low complexity" evidence="4">
    <location>
        <begin position="374"/>
        <end position="400"/>
    </location>
</feature>
<sequence length="639" mass="67715">MSGLLNSSINGSASNLPDSSGRSFATSFSGQSGAASPVFHHTGTIQGLHNIHGSFNVPNIPGTLTSRNSTLNNVPSGGVQQPAGSLSGGRFTSNNLPVALSQLSHGSSHGHSGVTNRGGISVVGNPGFSSNTNGVGGSIPGILPTSAAIGNRNAVPGLGVSPILGNAGPRITSSMGNMVGGGNIGRSISSGGGLSVPGLASRLNLAANSGSGSLSVQGQNRLMSGVLPQGSPQVISMLGSSYPAAGGPLSQSHVQAVNNLSSMGMLNDVNTNDNSPFDINNDFPQLTSRPSSAGGPQGQLGSLRKQGLSPIVQQNQEFSIQNEDFPALPGFKGGNADYAMDLHQKEQLHDNTMSMMQSQHFSMGRSAGFNLGGSYSSHRPQQQQQHAPSASSSGVSFSPTSGPPGIGLRPLNSQNTVSGMGYDPIIQQYQQHPNQSQFRLQQISAVNQSFREPGMKSMQAAQSNPDPFGLLGLLSVIRMSDPDLTSLALGIDLTTLGLNLNSSENLHKNFGSPWSDEPAKGDPEFTVPQCYYAKQPPALHQGYFSKFTVDTLFYIFYSMPKDEAQLYAANELYNRGWFYHKEHRLWFLRVPNLEPLVKTNTYERSSYHCFDPSSFETIRKDNFVIQYEALEKRPALPQH</sequence>
<evidence type="ECO:0000313" key="6">
    <source>
        <dbReference type="Proteomes" id="UP000504621"/>
    </source>
</evidence>
<feature type="region of interest" description="Disordered" evidence="4">
    <location>
        <begin position="364"/>
        <end position="414"/>
    </location>
</feature>
<feature type="compositionally biased region" description="Polar residues" evidence="4">
    <location>
        <begin position="1"/>
        <end position="34"/>
    </location>
</feature>
<dbReference type="RefSeq" id="XP_021277989.1">
    <property type="nucleotide sequence ID" value="XM_021422314.1"/>
</dbReference>
<dbReference type="PANTHER" id="PTHR23326">
    <property type="entry name" value="CCR4 NOT-RELATED"/>
    <property type="match status" value="1"/>
</dbReference>
<organism evidence="6 7">
    <name type="scientific">Herrania umbratica</name>
    <dbReference type="NCBI Taxonomy" id="108875"/>
    <lineage>
        <taxon>Eukaryota</taxon>
        <taxon>Viridiplantae</taxon>
        <taxon>Streptophyta</taxon>
        <taxon>Embryophyta</taxon>
        <taxon>Tracheophyta</taxon>
        <taxon>Spermatophyta</taxon>
        <taxon>Magnoliopsida</taxon>
        <taxon>eudicotyledons</taxon>
        <taxon>Gunneridae</taxon>
        <taxon>Pentapetalae</taxon>
        <taxon>rosids</taxon>
        <taxon>malvids</taxon>
        <taxon>Malvales</taxon>
        <taxon>Malvaceae</taxon>
        <taxon>Byttnerioideae</taxon>
        <taxon>Herrania</taxon>
    </lineage>
</organism>
<keyword evidence="3" id="KW-0804">Transcription</keyword>
<feature type="region of interest" description="Disordered" evidence="4">
    <location>
        <begin position="269"/>
        <end position="303"/>
    </location>
</feature>
<evidence type="ECO:0000256" key="2">
    <source>
        <dbReference type="ARBA" id="ARBA00023015"/>
    </source>
</evidence>
<dbReference type="GO" id="GO:0006355">
    <property type="term" value="P:regulation of DNA-templated transcription"/>
    <property type="evidence" value="ECO:0007669"/>
    <property type="project" value="InterPro"/>
</dbReference>
<feature type="region of interest" description="Disordered" evidence="4">
    <location>
        <begin position="1"/>
        <end position="35"/>
    </location>
</feature>
<dbReference type="GO" id="GO:0030015">
    <property type="term" value="C:CCR4-NOT core complex"/>
    <property type="evidence" value="ECO:0007669"/>
    <property type="project" value="InterPro"/>
</dbReference>
<dbReference type="GeneID" id="110411943"/>
<feature type="compositionally biased region" description="Polar residues" evidence="4">
    <location>
        <begin position="269"/>
        <end position="291"/>
    </location>
</feature>
<keyword evidence="2" id="KW-0805">Transcription regulation</keyword>
<feature type="region of interest" description="Disordered" evidence="4">
    <location>
        <begin position="66"/>
        <end position="90"/>
    </location>
</feature>
<proteinExistence type="inferred from homology"/>
<dbReference type="FunFam" id="2.30.30.1020:FF:000004">
    <property type="entry name" value="probable NOT transcription complex subunit VIP2 isoform X1"/>
    <property type="match status" value="1"/>
</dbReference>
<dbReference type="InterPro" id="IPR040168">
    <property type="entry name" value="Not2/3/5"/>
</dbReference>
<dbReference type="Gene3D" id="2.30.30.1020">
    <property type="entry name" value="CCR4-NOT complex subunit 2/3/5, C-terminal domain"/>
    <property type="match status" value="1"/>
</dbReference>
<dbReference type="Proteomes" id="UP000504621">
    <property type="component" value="Unplaced"/>
</dbReference>
<dbReference type="InterPro" id="IPR007282">
    <property type="entry name" value="NOT2/3/5_C"/>
</dbReference>
<comment type="similarity">
    <text evidence="1">Belongs to the CNOT2/3/5 family.</text>
</comment>